<dbReference type="InterPro" id="IPR046849">
    <property type="entry name" value="E2_motif"/>
</dbReference>
<feature type="domain" description="DYW" evidence="5">
    <location>
        <begin position="951"/>
        <end position="1033"/>
    </location>
</feature>
<dbReference type="Pfam" id="PF20430">
    <property type="entry name" value="Eplus_motif"/>
    <property type="match status" value="1"/>
</dbReference>
<dbReference type="InterPro" id="IPR046848">
    <property type="entry name" value="E_motif"/>
</dbReference>
<dbReference type="GO" id="GO:0009451">
    <property type="term" value="P:RNA modification"/>
    <property type="evidence" value="ECO:0007669"/>
    <property type="project" value="InterPro"/>
</dbReference>
<reference evidence="6" key="1">
    <citation type="submission" date="2023-03" db="UniProtKB">
        <authorList>
            <consortium name="EnsemblPlants"/>
        </authorList>
    </citation>
    <scope>IDENTIFICATION</scope>
</reference>
<feature type="region of interest" description="Disordered" evidence="4">
    <location>
        <begin position="1"/>
        <end position="20"/>
    </location>
</feature>
<protein>
    <recommendedName>
        <fullName evidence="5">DYW domain-containing protein</fullName>
    </recommendedName>
</protein>
<proteinExistence type="inferred from homology"/>
<organism evidence="6">
    <name type="scientific">Cucumis melo</name>
    <name type="common">Muskmelon</name>
    <dbReference type="NCBI Taxonomy" id="3656"/>
    <lineage>
        <taxon>Eukaryota</taxon>
        <taxon>Viridiplantae</taxon>
        <taxon>Streptophyta</taxon>
        <taxon>Embryophyta</taxon>
        <taxon>Tracheophyta</taxon>
        <taxon>Spermatophyta</taxon>
        <taxon>Magnoliopsida</taxon>
        <taxon>eudicotyledons</taxon>
        <taxon>Gunneridae</taxon>
        <taxon>Pentapetalae</taxon>
        <taxon>rosids</taxon>
        <taxon>fabids</taxon>
        <taxon>Cucurbitales</taxon>
        <taxon>Cucurbitaceae</taxon>
        <taxon>Benincaseae</taxon>
        <taxon>Cucumis</taxon>
    </lineage>
</organism>
<evidence type="ECO:0000256" key="2">
    <source>
        <dbReference type="ARBA" id="ARBA00022737"/>
    </source>
</evidence>
<feature type="repeat" description="PPR" evidence="3">
    <location>
        <begin position="445"/>
        <end position="479"/>
    </location>
</feature>
<dbReference type="GO" id="GO:0008270">
    <property type="term" value="F:zinc ion binding"/>
    <property type="evidence" value="ECO:0007669"/>
    <property type="project" value="InterPro"/>
</dbReference>
<accession>A0A9I9DAJ9</accession>
<evidence type="ECO:0000313" key="6">
    <source>
        <dbReference type="EnsemblPlants" id="MELO3C015821.2.1"/>
    </source>
</evidence>
<dbReference type="FunFam" id="1.25.40.10:FF:000227">
    <property type="entry name" value="Pentatricopeptide repeat-containing protein At3g13880"/>
    <property type="match status" value="1"/>
</dbReference>
<evidence type="ECO:0000256" key="1">
    <source>
        <dbReference type="ARBA" id="ARBA00006643"/>
    </source>
</evidence>
<comment type="similarity">
    <text evidence="1">Belongs to the PPR family. PCMP-H subfamily.</text>
</comment>
<feature type="repeat" description="PPR" evidence="3">
    <location>
        <begin position="515"/>
        <end position="549"/>
    </location>
</feature>
<dbReference type="FunFam" id="1.25.40.10:FF:000031">
    <property type="entry name" value="Pentatricopeptide repeat-containing protein mitochondrial"/>
    <property type="match status" value="1"/>
</dbReference>
<feature type="repeat" description="PPR" evidence="3">
    <location>
        <begin position="770"/>
        <end position="805"/>
    </location>
</feature>
<dbReference type="InterPro" id="IPR011990">
    <property type="entry name" value="TPR-like_helical_dom_sf"/>
</dbReference>
<evidence type="ECO:0000256" key="4">
    <source>
        <dbReference type="SAM" id="MobiDB-lite"/>
    </source>
</evidence>
<feature type="repeat" description="PPR" evidence="3">
    <location>
        <begin position="344"/>
        <end position="378"/>
    </location>
</feature>
<dbReference type="Pfam" id="PF13041">
    <property type="entry name" value="PPR_2"/>
    <property type="match status" value="5"/>
</dbReference>
<dbReference type="PANTHER" id="PTHR47926:SF344">
    <property type="entry name" value="OS07G0636900 PROTEIN"/>
    <property type="match status" value="1"/>
</dbReference>
<dbReference type="Gene3D" id="1.25.40.10">
    <property type="entry name" value="Tetratricopeptide repeat domain"/>
    <property type="match status" value="5"/>
</dbReference>
<feature type="repeat" description="PPR" evidence="3">
    <location>
        <begin position="634"/>
        <end position="668"/>
    </location>
</feature>
<feature type="repeat" description="PPR" evidence="3">
    <location>
        <begin position="735"/>
        <end position="769"/>
    </location>
</feature>
<dbReference type="Pfam" id="PF14432">
    <property type="entry name" value="DYW_deaminase"/>
    <property type="match status" value="1"/>
</dbReference>
<dbReference type="InterPro" id="IPR002885">
    <property type="entry name" value="PPR_rpt"/>
</dbReference>
<dbReference type="PROSITE" id="PS51375">
    <property type="entry name" value="PPR"/>
    <property type="match status" value="7"/>
</dbReference>
<dbReference type="InterPro" id="IPR032867">
    <property type="entry name" value="DYW_dom"/>
</dbReference>
<dbReference type="PANTHER" id="PTHR47926">
    <property type="entry name" value="PENTATRICOPEPTIDE REPEAT-CONTAINING PROTEIN"/>
    <property type="match status" value="1"/>
</dbReference>
<evidence type="ECO:0000256" key="3">
    <source>
        <dbReference type="PROSITE-ProRule" id="PRU00708"/>
    </source>
</evidence>
<dbReference type="AlphaFoldDB" id="A0A9I9DAJ9"/>
<keyword evidence="2" id="KW-0677">Repeat</keyword>
<dbReference type="Pfam" id="PF01535">
    <property type="entry name" value="PPR"/>
    <property type="match status" value="4"/>
</dbReference>
<dbReference type="GO" id="GO:0003723">
    <property type="term" value="F:RNA binding"/>
    <property type="evidence" value="ECO:0007669"/>
    <property type="project" value="InterPro"/>
</dbReference>
<feature type="repeat" description="PPR" evidence="3">
    <location>
        <begin position="243"/>
        <end position="277"/>
    </location>
</feature>
<sequence>MPKLSSSWMVAPSKDTSSKPSSAARFTIFTAYSFFNSELKSPKGFFNSRGGLERVLMWQTRGVLFVMDRNFIAMRIHGSPIRFQNLLISSWLHSSPQFSNKLQNTTRFLSFPIRRSSFKVQLDPRCPSDSIGISMSKGQFGHEFKNVVHNFPYRCNFEHQKTEDAKGNQVCWSSKKKLKYYSSMLRECASKRSLGVAKAIHGLIVKNVINPDSHLWVSLVNVYAKCRYSAYARLVLAKMPDRDVVSWTALIQGLVAEGFANDSIYLFQEMQNEGIMPNEFTLATGLKACSLCMALDLGKQMHAQAFKLRLLLDLFVGSALVDLYAKCGEIELASKVFIGMPEQNDVTWNVLLNGYAQRGDGIGVLKLFCSMMELDVKCNEFTLTTVLKGCANSKNLKQGQVIHSLIIKCGYEGNEFLGCGLVDMYSKCRLAIDAIGVFKKIKKPDIVVWSALITCLDQQGQSEESMKLFHLMRSGDTRPNQYTICSLISAATNTGNLQYGQSIHACVWKYGFETDVSISNALVTMYMKNGCVHEGAKLFESMVDRDLISWNAYLSGLHDCGMYDRPLIIFYHMLEEGSCSRLFDVHYGRQVHAHIIKNQLDDNNFVYTALIDMYAKCMYLEDADVAFNRLSVRDLFTWTVIITNYAQTNQGEKALNYFSQMQQEGVKPNEFTLAGCLSACSSLASLEGGQQLHSMVFKSGHISDMFVGSALVDMYGKCGCMEEAKALFEALVRRDTIAWNTIICGYAQNGQGNKALTAFRMMLDEGISPDEVTFTGILSACSHQGLVEEGKEHFNSMYRDFGISPTVEHCACMVDILGRVGKFDELEDFIQKMQLSQNALIWETVLGASKIHNNLVLGEKAANKLFELQPEEESSYILLSNIFATEGRWEDVKRVRSLMSSKGVKKEPGCSWVEANGQVHTFVSHDCSHPKIQEIHLKLDELDRELASIQYAPKTEYVLHNVGETGKKENLRFHSERLALGFALISTSSKKKIRIFKNLRICGDCHDVMKHISSITHQEIVVRDVRRFHHFKNVLILRKLVQPITVSALKVMSIQVFTVKQVQSSTWLFHWGTTFDSFLSTIDSRSIVVYAIITRMEFTETFAYAEIVQPTL</sequence>
<dbReference type="Pfam" id="PF20431">
    <property type="entry name" value="E_motif"/>
    <property type="match status" value="1"/>
</dbReference>
<dbReference type="InterPro" id="IPR046960">
    <property type="entry name" value="PPR_At4g14850-like_plant"/>
</dbReference>
<name>A0A9I9DAJ9_CUCME</name>
<dbReference type="NCBIfam" id="TIGR00756">
    <property type="entry name" value="PPR"/>
    <property type="match status" value="5"/>
</dbReference>
<dbReference type="Gramene" id="MELO3C015821.2.1">
    <property type="protein sequence ID" value="MELO3C015821.2.1"/>
    <property type="gene ID" value="MELO3C015821.2"/>
</dbReference>
<evidence type="ECO:0000259" key="5">
    <source>
        <dbReference type="Pfam" id="PF14432"/>
    </source>
</evidence>
<dbReference type="FunFam" id="1.25.40.10:FF:000073">
    <property type="entry name" value="Pentatricopeptide repeat-containing protein chloroplastic"/>
    <property type="match status" value="1"/>
</dbReference>
<dbReference type="EnsemblPlants" id="MELO3C015821.2.1">
    <property type="protein sequence ID" value="MELO3C015821.2.1"/>
    <property type="gene ID" value="MELO3C015821.2"/>
</dbReference>
<dbReference type="FunFam" id="1.25.40.10:FF:000366">
    <property type="entry name" value="Pentatricopeptide (PPR) repeat-containing protein"/>
    <property type="match status" value="1"/>
</dbReference>